<evidence type="ECO:0000313" key="2">
    <source>
        <dbReference type="Proteomes" id="UP000276133"/>
    </source>
</evidence>
<dbReference type="Proteomes" id="UP000276133">
    <property type="component" value="Unassembled WGS sequence"/>
</dbReference>
<name>A0A3M7Q5B6_BRAPC</name>
<comment type="caution">
    <text evidence="1">The sequence shown here is derived from an EMBL/GenBank/DDBJ whole genome shotgun (WGS) entry which is preliminary data.</text>
</comment>
<dbReference type="AlphaFoldDB" id="A0A3M7Q5B6"/>
<organism evidence="1 2">
    <name type="scientific">Brachionus plicatilis</name>
    <name type="common">Marine rotifer</name>
    <name type="synonym">Brachionus muelleri</name>
    <dbReference type="NCBI Taxonomy" id="10195"/>
    <lineage>
        <taxon>Eukaryota</taxon>
        <taxon>Metazoa</taxon>
        <taxon>Spiralia</taxon>
        <taxon>Gnathifera</taxon>
        <taxon>Rotifera</taxon>
        <taxon>Eurotatoria</taxon>
        <taxon>Monogononta</taxon>
        <taxon>Pseudotrocha</taxon>
        <taxon>Ploima</taxon>
        <taxon>Brachionidae</taxon>
        <taxon>Brachionus</taxon>
    </lineage>
</organism>
<evidence type="ECO:0000313" key="1">
    <source>
        <dbReference type="EMBL" id="RNA06148.1"/>
    </source>
</evidence>
<sequence>MNQVSKEPEKKNKREPLIFSEIQKYEAEHLNLIQILNFGVIEFVINKISSPPTTPETHIQENNSQQYNKYKTNLYAFCCSTLLRLFLKEKWGKEKLRKSRYI</sequence>
<reference evidence="1 2" key="1">
    <citation type="journal article" date="2018" name="Sci. Rep.">
        <title>Genomic signatures of local adaptation to the degree of environmental predictability in rotifers.</title>
        <authorList>
            <person name="Franch-Gras L."/>
            <person name="Hahn C."/>
            <person name="Garcia-Roger E.M."/>
            <person name="Carmona M.J."/>
            <person name="Serra M."/>
            <person name="Gomez A."/>
        </authorList>
    </citation>
    <scope>NUCLEOTIDE SEQUENCE [LARGE SCALE GENOMIC DNA]</scope>
    <source>
        <strain evidence="1">HYR1</strain>
    </source>
</reference>
<protein>
    <submittedName>
        <fullName evidence="1">Uncharacterized protein</fullName>
    </submittedName>
</protein>
<accession>A0A3M7Q5B6</accession>
<dbReference type="EMBL" id="REGN01007480">
    <property type="protein sequence ID" value="RNA06148.1"/>
    <property type="molecule type" value="Genomic_DNA"/>
</dbReference>
<proteinExistence type="predicted"/>
<keyword evidence="2" id="KW-1185">Reference proteome</keyword>
<gene>
    <name evidence="1" type="ORF">BpHYR1_052682</name>
</gene>